<dbReference type="PANTHER" id="PTHR43861">
    <property type="entry name" value="TRANS-ACONITATE 2-METHYLTRANSFERASE-RELATED"/>
    <property type="match status" value="1"/>
</dbReference>
<evidence type="ECO:0000256" key="1">
    <source>
        <dbReference type="ARBA" id="ARBA00022679"/>
    </source>
</evidence>
<dbReference type="Gene3D" id="3.40.50.150">
    <property type="entry name" value="Vaccinia Virus protein VP39"/>
    <property type="match status" value="1"/>
</dbReference>
<protein>
    <submittedName>
        <fullName evidence="3">Class I SAM-dependent methyltransferase</fullName>
    </submittedName>
</protein>
<evidence type="ECO:0000313" key="4">
    <source>
        <dbReference type="Proteomes" id="UP001208656"/>
    </source>
</evidence>
<dbReference type="RefSeq" id="WP_263060993.1">
    <property type="nucleotide sequence ID" value="NZ_JAOUSE010000005.1"/>
</dbReference>
<organism evidence="3 4">
    <name type="scientific">Pallidibacillus thermolactis</name>
    <dbReference type="NCBI Taxonomy" id="251051"/>
    <lineage>
        <taxon>Bacteria</taxon>
        <taxon>Bacillati</taxon>
        <taxon>Bacillota</taxon>
        <taxon>Bacilli</taxon>
        <taxon>Bacillales</taxon>
        <taxon>Bacillaceae</taxon>
        <taxon>Pallidibacillus</taxon>
    </lineage>
</organism>
<reference evidence="3 4" key="1">
    <citation type="submission" date="2022-10" db="EMBL/GenBank/DDBJ databases">
        <title>Description of Fervidibacillus gen. nov. in the family Fervidibacillaceae fam. nov. with two species, Fervidibacillus albus sp. nov., and Fervidibacillus halotolerans sp. nov., isolated from tidal flat sediments.</title>
        <authorList>
            <person name="Kwon K.K."/>
            <person name="Yang S.-H."/>
        </authorList>
    </citation>
    <scope>NUCLEOTIDE SEQUENCE [LARGE SCALE GENOMIC DNA]</scope>
    <source>
        <strain evidence="3 4">DSM 23332</strain>
    </source>
</reference>
<dbReference type="EMBL" id="JAOUSE010000005">
    <property type="protein sequence ID" value="MCU9593455.1"/>
    <property type="molecule type" value="Genomic_DNA"/>
</dbReference>
<accession>A0ABT2WCP6</accession>
<gene>
    <name evidence="3" type="ORF">OEV82_03160</name>
</gene>
<sequence>MAIKRLLEIAKTPEPFKEGTHEIWLDQERADLVMKSYFDENIPGGSRGSDFINEAVDFIHNVAPVEKYKNIVDLGCGPGLYSQRLAKLGYEVVGIDFNKNAIDFAINAAKEENLSIEYRNEDFTSIELEQKFDIALLIYQIYGVFGPEKRKKILRNIHSGLKSEGLLLMDVLSEKSYENYEQKLMWWIADKGSPFSDKEHLVLYSSKKFPNKVTLASNVIAFGDGKLINYNYWNQHFSIEDLEKEVNESGFKLEKVYADVNGGEYSDELDSFAVLLRKK</sequence>
<proteinExistence type="predicted"/>
<keyword evidence="1" id="KW-0808">Transferase</keyword>
<feature type="domain" description="Methyltransferase" evidence="2">
    <location>
        <begin position="71"/>
        <end position="165"/>
    </location>
</feature>
<comment type="caution">
    <text evidence="3">The sequence shown here is derived from an EMBL/GenBank/DDBJ whole genome shotgun (WGS) entry which is preliminary data.</text>
</comment>
<dbReference type="Pfam" id="PF13649">
    <property type="entry name" value="Methyltransf_25"/>
    <property type="match status" value="1"/>
</dbReference>
<evidence type="ECO:0000313" key="3">
    <source>
        <dbReference type="EMBL" id="MCU9593455.1"/>
    </source>
</evidence>
<evidence type="ECO:0000259" key="2">
    <source>
        <dbReference type="Pfam" id="PF13649"/>
    </source>
</evidence>
<dbReference type="SUPFAM" id="SSF53335">
    <property type="entry name" value="S-adenosyl-L-methionine-dependent methyltransferases"/>
    <property type="match status" value="1"/>
</dbReference>
<dbReference type="GO" id="GO:0008168">
    <property type="term" value="F:methyltransferase activity"/>
    <property type="evidence" value="ECO:0007669"/>
    <property type="project" value="UniProtKB-KW"/>
</dbReference>
<dbReference type="CDD" id="cd02440">
    <property type="entry name" value="AdoMet_MTases"/>
    <property type="match status" value="1"/>
</dbReference>
<dbReference type="GO" id="GO:0032259">
    <property type="term" value="P:methylation"/>
    <property type="evidence" value="ECO:0007669"/>
    <property type="project" value="UniProtKB-KW"/>
</dbReference>
<keyword evidence="4" id="KW-1185">Reference proteome</keyword>
<name>A0ABT2WCP6_9BACI</name>
<dbReference type="Proteomes" id="UP001208656">
    <property type="component" value="Unassembled WGS sequence"/>
</dbReference>
<keyword evidence="3" id="KW-0489">Methyltransferase</keyword>
<dbReference type="InterPro" id="IPR041698">
    <property type="entry name" value="Methyltransf_25"/>
</dbReference>
<dbReference type="InterPro" id="IPR029063">
    <property type="entry name" value="SAM-dependent_MTases_sf"/>
</dbReference>